<proteinExistence type="predicted"/>
<protein>
    <submittedName>
        <fullName evidence="1">PiggyBac transposable element-derived protein 3-like</fullName>
    </submittedName>
</protein>
<evidence type="ECO:0000313" key="2">
    <source>
        <dbReference type="Proteomes" id="UP000727407"/>
    </source>
</evidence>
<keyword evidence="2" id="KW-1185">Reference proteome</keyword>
<name>A0A8J4XG51_CLAMG</name>
<dbReference type="OrthoDB" id="5985989at2759"/>
<sequence>MNLMGHESDEDIFDDGRNVTMDNFFTSLSHRLLQCKTLLGTENKVRHELPQLVNDTAQREVYSTSVLRSGSVSLTIYAPKKNKTVCFKFQDMTVGDGRKRKPNMITDYNHMK</sequence>
<feature type="non-terminal residue" evidence="1">
    <location>
        <position position="112"/>
    </location>
</feature>
<reference evidence="1" key="1">
    <citation type="submission" date="2020-07" db="EMBL/GenBank/DDBJ databases">
        <title>Clarias magur genome sequencing, assembly and annotation.</title>
        <authorList>
            <person name="Kushwaha B."/>
            <person name="Kumar R."/>
            <person name="Das P."/>
            <person name="Joshi C.G."/>
            <person name="Kumar D."/>
            <person name="Nagpure N.S."/>
            <person name="Pandey M."/>
            <person name="Agarwal S."/>
            <person name="Srivastava S."/>
            <person name="Singh M."/>
            <person name="Sahoo L."/>
            <person name="Jayasankar P."/>
            <person name="Meher P.K."/>
            <person name="Koringa P.G."/>
            <person name="Iquebal M.A."/>
            <person name="Das S.P."/>
            <person name="Bit A."/>
            <person name="Patnaik S."/>
            <person name="Patel N."/>
            <person name="Shah T.M."/>
            <person name="Hinsu A."/>
            <person name="Jena J.K."/>
        </authorList>
    </citation>
    <scope>NUCLEOTIDE SEQUENCE</scope>
    <source>
        <strain evidence="1">CIFAMagur01</strain>
        <tissue evidence="1">Testis</tissue>
    </source>
</reference>
<evidence type="ECO:0000313" key="1">
    <source>
        <dbReference type="EMBL" id="KAF5907155.1"/>
    </source>
</evidence>
<comment type="caution">
    <text evidence="1">The sequence shown here is derived from an EMBL/GenBank/DDBJ whole genome shotgun (WGS) entry which is preliminary data.</text>
</comment>
<accession>A0A8J4XG51</accession>
<dbReference type="EMBL" id="QNUK01000025">
    <property type="protein sequence ID" value="KAF5907155.1"/>
    <property type="molecule type" value="Genomic_DNA"/>
</dbReference>
<gene>
    <name evidence="1" type="ORF">DAT39_003221</name>
</gene>
<organism evidence="1 2">
    <name type="scientific">Clarias magur</name>
    <name type="common">Asian catfish</name>
    <name type="synonym">Macropteronotus magur</name>
    <dbReference type="NCBI Taxonomy" id="1594786"/>
    <lineage>
        <taxon>Eukaryota</taxon>
        <taxon>Metazoa</taxon>
        <taxon>Chordata</taxon>
        <taxon>Craniata</taxon>
        <taxon>Vertebrata</taxon>
        <taxon>Euteleostomi</taxon>
        <taxon>Actinopterygii</taxon>
        <taxon>Neopterygii</taxon>
        <taxon>Teleostei</taxon>
        <taxon>Ostariophysi</taxon>
        <taxon>Siluriformes</taxon>
        <taxon>Clariidae</taxon>
        <taxon>Clarias</taxon>
    </lineage>
</organism>
<dbReference type="AlphaFoldDB" id="A0A8J4XG51"/>
<dbReference type="Proteomes" id="UP000727407">
    <property type="component" value="Unassembled WGS sequence"/>
</dbReference>